<comment type="caution">
    <text evidence="3">The sequence shown here is derived from an EMBL/GenBank/DDBJ whole genome shotgun (WGS) entry which is preliminary data.</text>
</comment>
<evidence type="ECO:0000313" key="4">
    <source>
        <dbReference type="Proteomes" id="UP000215694"/>
    </source>
</evidence>
<name>A0A371J2A6_9FIRM</name>
<protein>
    <submittedName>
        <fullName evidence="3">PadR family transcriptional regulator</fullName>
    </submittedName>
</protein>
<dbReference type="Proteomes" id="UP000215694">
    <property type="component" value="Unassembled WGS sequence"/>
</dbReference>
<keyword evidence="4" id="KW-1185">Reference proteome</keyword>
<dbReference type="InterPro" id="IPR036390">
    <property type="entry name" value="WH_DNA-bd_sf"/>
</dbReference>
<feature type="domain" description="Transcription regulator PadR N-terminal" evidence="2">
    <location>
        <begin position="23"/>
        <end position="88"/>
    </location>
</feature>
<dbReference type="InterPro" id="IPR005149">
    <property type="entry name" value="Tscrpt_reg_PadR_N"/>
</dbReference>
<dbReference type="InterPro" id="IPR036388">
    <property type="entry name" value="WH-like_DNA-bd_sf"/>
</dbReference>
<dbReference type="SUPFAM" id="SSF46785">
    <property type="entry name" value="Winged helix' DNA-binding domain"/>
    <property type="match status" value="1"/>
</dbReference>
<keyword evidence="1" id="KW-0175">Coiled coil</keyword>
<dbReference type="OrthoDB" id="9814826at2"/>
<dbReference type="EMBL" id="NOJY02000018">
    <property type="protein sequence ID" value="RDY26941.1"/>
    <property type="molecule type" value="Genomic_DNA"/>
</dbReference>
<dbReference type="AlphaFoldDB" id="A0A371J2A6"/>
<dbReference type="Pfam" id="PF03551">
    <property type="entry name" value="PadR"/>
    <property type="match status" value="1"/>
</dbReference>
<evidence type="ECO:0000259" key="2">
    <source>
        <dbReference type="Pfam" id="PF03551"/>
    </source>
</evidence>
<accession>A0A371J2A6</accession>
<gene>
    <name evidence="3" type="ORF">CHL78_011435</name>
</gene>
<evidence type="ECO:0000256" key="1">
    <source>
        <dbReference type="SAM" id="Coils"/>
    </source>
</evidence>
<dbReference type="Gene3D" id="1.10.10.10">
    <property type="entry name" value="Winged helix-like DNA-binding domain superfamily/Winged helix DNA-binding domain"/>
    <property type="match status" value="1"/>
</dbReference>
<dbReference type="InterPro" id="IPR052509">
    <property type="entry name" value="Metal_resp_DNA-bind_regulator"/>
</dbReference>
<dbReference type="PANTHER" id="PTHR33169:SF13">
    <property type="entry name" value="PADR-FAMILY TRANSCRIPTIONAL REGULATOR"/>
    <property type="match status" value="1"/>
</dbReference>
<reference evidence="3 4" key="1">
    <citation type="journal article" date="2017" name="Genome Announc.">
        <title>Draft Genome Sequence of Romboutsia weinsteinii sp. nov. Strain CCRI-19649(T) Isolated from Surface Water.</title>
        <authorList>
            <person name="Maheux A.F."/>
            <person name="Boudreau D.K."/>
            <person name="Berube E."/>
            <person name="Boissinot M."/>
            <person name="Cantin P."/>
            <person name="Raymond F."/>
            <person name="Corbeil J."/>
            <person name="Omar R.F."/>
            <person name="Bergeron M.G."/>
        </authorList>
    </citation>
    <scope>NUCLEOTIDE SEQUENCE [LARGE SCALE GENOMIC DNA]</scope>
    <source>
        <strain evidence="3 4">CCRI-19649</strain>
    </source>
</reference>
<dbReference type="RefSeq" id="WP_094368055.1">
    <property type="nucleotide sequence ID" value="NZ_NOJY02000018.1"/>
</dbReference>
<sequence>MGESFQQGALTEATYYILLALCEPRHGYGIMQYITEISNNRVNLGAGTLYGALNTLVEKQWIKSVSTEIKSRKKEYVITESGIEVLKEEMKRLEELLQTGKVILKGE</sequence>
<proteinExistence type="predicted"/>
<feature type="coiled-coil region" evidence="1">
    <location>
        <begin position="76"/>
        <end position="103"/>
    </location>
</feature>
<dbReference type="PANTHER" id="PTHR33169">
    <property type="entry name" value="PADR-FAMILY TRANSCRIPTIONAL REGULATOR"/>
    <property type="match status" value="1"/>
</dbReference>
<organism evidence="3 4">
    <name type="scientific">Romboutsia weinsteinii</name>
    <dbReference type="NCBI Taxonomy" id="2020949"/>
    <lineage>
        <taxon>Bacteria</taxon>
        <taxon>Bacillati</taxon>
        <taxon>Bacillota</taxon>
        <taxon>Clostridia</taxon>
        <taxon>Peptostreptococcales</taxon>
        <taxon>Peptostreptococcaceae</taxon>
        <taxon>Romboutsia</taxon>
    </lineage>
</organism>
<evidence type="ECO:0000313" key="3">
    <source>
        <dbReference type="EMBL" id="RDY26941.1"/>
    </source>
</evidence>